<feature type="signal peptide" evidence="1">
    <location>
        <begin position="1"/>
        <end position="21"/>
    </location>
</feature>
<sequence>MLRIMCVAGFAACFGAQSVMAERFTHTYDMNVGGFRLATATIAGVAEGDGYAANAAMNARGLVGALTGGSFEASVRGRWNGAAEFAPDRFEQTATFRGETQALVIDYANGAPISTVYTPAREPDEDPIPTLSKQVGTVDFLTAMMTLTYPGTAEEICARSVVAFTFTKRTAIEGTGTVGGTADAPVCTVEYANVDPETLVAEETDTYTLSLRPYSGGRYEVAQISGPTDMGRAVFNRTN</sequence>
<evidence type="ECO:0000256" key="1">
    <source>
        <dbReference type="SAM" id="SignalP"/>
    </source>
</evidence>
<dbReference type="InterPro" id="IPR021457">
    <property type="entry name" value="DUF3108"/>
</dbReference>
<name>A0A2R8A648_9RHOB</name>
<reference evidence="2 3" key="1">
    <citation type="submission" date="2018-03" db="EMBL/GenBank/DDBJ databases">
        <authorList>
            <person name="Keele B.F."/>
        </authorList>
    </citation>
    <scope>NUCLEOTIDE SEQUENCE [LARGE SCALE GENOMIC DNA]</scope>
    <source>
        <strain evidence="2 3">CeCT 8812</strain>
    </source>
</reference>
<dbReference type="AlphaFoldDB" id="A0A2R8A648"/>
<feature type="chain" id="PRO_5015327693" description="DUF3108 domain-containing protein" evidence="1">
    <location>
        <begin position="22"/>
        <end position="239"/>
    </location>
</feature>
<dbReference type="Proteomes" id="UP000244932">
    <property type="component" value="Unassembled WGS sequence"/>
</dbReference>
<gene>
    <name evidence="2" type="ORF">POI8812_00010</name>
</gene>
<protein>
    <recommendedName>
        <fullName evidence="4">DUF3108 domain-containing protein</fullName>
    </recommendedName>
</protein>
<keyword evidence="3" id="KW-1185">Reference proteome</keyword>
<proteinExistence type="predicted"/>
<evidence type="ECO:0000313" key="3">
    <source>
        <dbReference type="Proteomes" id="UP000244932"/>
    </source>
</evidence>
<keyword evidence="1" id="KW-0732">Signal</keyword>
<dbReference type="EMBL" id="OMKW01000001">
    <property type="protein sequence ID" value="SPF27717.1"/>
    <property type="molecule type" value="Genomic_DNA"/>
</dbReference>
<dbReference type="Pfam" id="PF11306">
    <property type="entry name" value="DUF3108"/>
    <property type="match status" value="1"/>
</dbReference>
<dbReference type="RefSeq" id="WP_108780501.1">
    <property type="nucleotide sequence ID" value="NZ_OMKW01000001.1"/>
</dbReference>
<organism evidence="2 3">
    <name type="scientific">Pontivivens insulae</name>
    <dbReference type="NCBI Taxonomy" id="1639689"/>
    <lineage>
        <taxon>Bacteria</taxon>
        <taxon>Pseudomonadati</taxon>
        <taxon>Pseudomonadota</taxon>
        <taxon>Alphaproteobacteria</taxon>
        <taxon>Rhodobacterales</taxon>
        <taxon>Paracoccaceae</taxon>
        <taxon>Pontivivens</taxon>
    </lineage>
</organism>
<accession>A0A2R8A648</accession>
<dbReference type="OrthoDB" id="7844015at2"/>
<evidence type="ECO:0008006" key="4">
    <source>
        <dbReference type="Google" id="ProtNLM"/>
    </source>
</evidence>
<evidence type="ECO:0000313" key="2">
    <source>
        <dbReference type="EMBL" id="SPF27717.1"/>
    </source>
</evidence>